<reference evidence="2 3" key="1">
    <citation type="submission" date="2024-11" db="EMBL/GenBank/DDBJ databases">
        <title>A near-complete genome assembly of Cinchona calisaya.</title>
        <authorList>
            <person name="Lian D.C."/>
            <person name="Zhao X.W."/>
            <person name="Wei L."/>
        </authorList>
    </citation>
    <scope>NUCLEOTIDE SEQUENCE [LARGE SCALE GENOMIC DNA]</scope>
    <source>
        <tissue evidence="2">Nenye</tissue>
    </source>
</reference>
<dbReference type="Proteomes" id="UP001630127">
    <property type="component" value="Unassembled WGS sequence"/>
</dbReference>
<keyword evidence="3" id="KW-1185">Reference proteome</keyword>
<feature type="signal peptide" evidence="1">
    <location>
        <begin position="1"/>
        <end position="19"/>
    </location>
</feature>
<sequence>MCMDRWLVEHGRLSSLVLASCVGILTRSVQDVDRVLEAENPLSKPRVVTREWQHYSKEDDPSGVGIFAVDGPAG</sequence>
<organism evidence="2 3">
    <name type="scientific">Cinchona calisaya</name>
    <dbReference type="NCBI Taxonomy" id="153742"/>
    <lineage>
        <taxon>Eukaryota</taxon>
        <taxon>Viridiplantae</taxon>
        <taxon>Streptophyta</taxon>
        <taxon>Embryophyta</taxon>
        <taxon>Tracheophyta</taxon>
        <taxon>Spermatophyta</taxon>
        <taxon>Magnoliopsida</taxon>
        <taxon>eudicotyledons</taxon>
        <taxon>Gunneridae</taxon>
        <taxon>Pentapetalae</taxon>
        <taxon>asterids</taxon>
        <taxon>lamiids</taxon>
        <taxon>Gentianales</taxon>
        <taxon>Rubiaceae</taxon>
        <taxon>Cinchonoideae</taxon>
        <taxon>Cinchoneae</taxon>
        <taxon>Cinchona</taxon>
    </lineage>
</organism>
<protein>
    <submittedName>
        <fullName evidence="2">Uncharacterized protein</fullName>
    </submittedName>
</protein>
<dbReference type="EMBL" id="JBJUIK010000004">
    <property type="protein sequence ID" value="KAL3531368.1"/>
    <property type="molecule type" value="Genomic_DNA"/>
</dbReference>
<gene>
    <name evidence="2" type="ORF">ACH5RR_010690</name>
</gene>
<dbReference type="AlphaFoldDB" id="A0ABD3AJN8"/>
<evidence type="ECO:0000313" key="3">
    <source>
        <dbReference type="Proteomes" id="UP001630127"/>
    </source>
</evidence>
<keyword evidence="1" id="KW-0732">Signal</keyword>
<accession>A0ABD3AJN8</accession>
<name>A0ABD3AJN8_9GENT</name>
<proteinExistence type="predicted"/>
<evidence type="ECO:0000256" key="1">
    <source>
        <dbReference type="SAM" id="SignalP"/>
    </source>
</evidence>
<evidence type="ECO:0000313" key="2">
    <source>
        <dbReference type="EMBL" id="KAL3531368.1"/>
    </source>
</evidence>
<feature type="chain" id="PRO_5044798035" evidence="1">
    <location>
        <begin position="20"/>
        <end position="74"/>
    </location>
</feature>
<comment type="caution">
    <text evidence="2">The sequence shown here is derived from an EMBL/GenBank/DDBJ whole genome shotgun (WGS) entry which is preliminary data.</text>
</comment>